<dbReference type="Proteomes" id="UP000694407">
    <property type="component" value="Unplaced"/>
</dbReference>
<sequence>MFILSGRQVPLVPLKETSKGPPAPNAFSPAIRSGSLGGLNPMCFPCYSRVLFLMTKSGYQPPRLKEKSKWSAAFHNFVKVTLTKSPKKRPGATKMLSHQLVSQPGLSRGLILDLLDKMRNPGKGLPIAETEDEDPEPPPAIPRRIRSTHQSSSLGIPDADCYRRHMEFRKLRGVEPRPPADSTVRRPPPPRGPPPLGMAYPSLSHRLAYSHPQTSGAAVPGQAPWGGRGGH</sequence>
<dbReference type="GO" id="GO:0008349">
    <property type="term" value="F:MAP kinase kinase kinase kinase activity"/>
    <property type="evidence" value="ECO:0007669"/>
    <property type="project" value="TreeGrafter"/>
</dbReference>
<feature type="compositionally biased region" description="Basic and acidic residues" evidence="5">
    <location>
        <begin position="160"/>
        <end position="175"/>
    </location>
</feature>
<reference evidence="6" key="2">
    <citation type="submission" date="2025-09" db="UniProtKB">
        <authorList>
            <consortium name="Ensembl"/>
        </authorList>
    </citation>
    <scope>IDENTIFICATION</scope>
</reference>
<dbReference type="Ensembl" id="ENSMMMT00000001483.1">
    <property type="protein sequence ID" value="ENSMMMP00000001322.1"/>
    <property type="gene ID" value="ENSMMMG00000001226.1"/>
</dbReference>
<reference evidence="6" key="1">
    <citation type="submission" date="2025-08" db="UniProtKB">
        <authorList>
            <consortium name="Ensembl"/>
        </authorList>
    </citation>
    <scope>IDENTIFICATION</scope>
</reference>
<evidence type="ECO:0000256" key="4">
    <source>
        <dbReference type="ARBA" id="ARBA00022840"/>
    </source>
</evidence>
<keyword evidence="7" id="KW-1185">Reference proteome</keyword>
<dbReference type="PANTHER" id="PTHR48012">
    <property type="entry name" value="STERILE20-LIKE KINASE, ISOFORM B-RELATED"/>
    <property type="match status" value="1"/>
</dbReference>
<evidence type="ECO:0000256" key="2">
    <source>
        <dbReference type="ARBA" id="ARBA00022741"/>
    </source>
</evidence>
<name>A0A8C6EMC7_MARMA</name>
<dbReference type="AlphaFoldDB" id="A0A8C6EMC7"/>
<keyword evidence="3" id="KW-0808">Transferase</keyword>
<organism evidence="6 7">
    <name type="scientific">Marmota marmota marmota</name>
    <name type="common">Alpine marmot</name>
    <dbReference type="NCBI Taxonomy" id="9994"/>
    <lineage>
        <taxon>Eukaryota</taxon>
        <taxon>Metazoa</taxon>
        <taxon>Chordata</taxon>
        <taxon>Craniata</taxon>
        <taxon>Vertebrata</taxon>
        <taxon>Euteleostomi</taxon>
        <taxon>Mammalia</taxon>
        <taxon>Eutheria</taxon>
        <taxon>Euarchontoglires</taxon>
        <taxon>Glires</taxon>
        <taxon>Rodentia</taxon>
        <taxon>Sciuromorpha</taxon>
        <taxon>Sciuridae</taxon>
        <taxon>Xerinae</taxon>
        <taxon>Marmotini</taxon>
        <taxon>Marmota</taxon>
    </lineage>
</organism>
<dbReference type="GeneTree" id="ENSGT00940000160308"/>
<evidence type="ECO:0000313" key="7">
    <source>
        <dbReference type="Proteomes" id="UP000694407"/>
    </source>
</evidence>
<feature type="compositionally biased region" description="Pro residues" evidence="5">
    <location>
        <begin position="186"/>
        <end position="196"/>
    </location>
</feature>
<evidence type="ECO:0000256" key="5">
    <source>
        <dbReference type="SAM" id="MobiDB-lite"/>
    </source>
</evidence>
<evidence type="ECO:0000256" key="3">
    <source>
        <dbReference type="ARBA" id="ARBA00022777"/>
    </source>
</evidence>
<dbReference type="InterPro" id="IPR011009">
    <property type="entry name" value="Kinase-like_dom_sf"/>
</dbReference>
<keyword evidence="4" id="KW-0067">ATP-binding</keyword>
<accession>A0A8C6EMC7</accession>
<feature type="region of interest" description="Disordered" evidence="5">
    <location>
        <begin position="122"/>
        <end position="231"/>
    </location>
</feature>
<dbReference type="Gene3D" id="1.10.510.10">
    <property type="entry name" value="Transferase(Phosphotransferase) domain 1"/>
    <property type="match status" value="1"/>
</dbReference>
<dbReference type="PANTHER" id="PTHR48012:SF15">
    <property type="entry name" value="MITOGEN-ACTIVATED PROTEIN KINASE KINASE KINASE KINASE 1"/>
    <property type="match status" value="1"/>
</dbReference>
<evidence type="ECO:0000313" key="6">
    <source>
        <dbReference type="Ensembl" id="ENSMMMP00000001322.1"/>
    </source>
</evidence>
<proteinExistence type="predicted"/>
<evidence type="ECO:0000256" key="1">
    <source>
        <dbReference type="ARBA" id="ARBA00022527"/>
    </source>
</evidence>
<keyword evidence="2" id="KW-0547">Nucleotide-binding</keyword>
<protein>
    <submittedName>
        <fullName evidence="6">Uncharacterized protein</fullName>
    </submittedName>
</protein>
<dbReference type="GO" id="GO:0005524">
    <property type="term" value="F:ATP binding"/>
    <property type="evidence" value="ECO:0007669"/>
    <property type="project" value="UniProtKB-KW"/>
</dbReference>
<keyword evidence="3" id="KW-0418">Kinase</keyword>
<keyword evidence="1" id="KW-0723">Serine/threonine-protein kinase</keyword>
<dbReference type="InterPro" id="IPR050629">
    <property type="entry name" value="STE20/SPS1-PAK"/>
</dbReference>
<dbReference type="SUPFAM" id="SSF56112">
    <property type="entry name" value="Protein kinase-like (PK-like)"/>
    <property type="match status" value="1"/>
</dbReference>
<dbReference type="GO" id="GO:0005737">
    <property type="term" value="C:cytoplasm"/>
    <property type="evidence" value="ECO:0007669"/>
    <property type="project" value="TreeGrafter"/>
</dbReference>